<dbReference type="Pfam" id="PF04492">
    <property type="entry name" value="Phage_rep_O"/>
    <property type="match status" value="1"/>
</dbReference>
<accession>A0ABS9QSC9</accession>
<dbReference type="NCBIfam" id="TIGR01610">
    <property type="entry name" value="phage_O_Nterm"/>
    <property type="match status" value="1"/>
</dbReference>
<evidence type="ECO:0000313" key="4">
    <source>
        <dbReference type="Proteomes" id="UP000829384"/>
    </source>
</evidence>
<dbReference type="RefSeq" id="WP_240129179.1">
    <property type="nucleotide sequence ID" value="NZ_JACSDI010000001.1"/>
</dbReference>
<evidence type="ECO:0000259" key="2">
    <source>
        <dbReference type="Pfam" id="PF04492"/>
    </source>
</evidence>
<reference evidence="3 4" key="1">
    <citation type="submission" date="2020-08" db="EMBL/GenBank/DDBJ databases">
        <title>Whole genome sequence of Shewanella sp strain PS-2.</title>
        <authorList>
            <person name="Das S.K."/>
        </authorList>
    </citation>
    <scope>NUCLEOTIDE SEQUENCE [LARGE SCALE GENOMIC DNA]</scope>
    <source>
        <strain evidence="3 4">PS-2</strain>
    </source>
</reference>
<organism evidence="3 4">
    <name type="scientific">Shewanella cutis</name>
    <dbReference type="NCBI Taxonomy" id="2766780"/>
    <lineage>
        <taxon>Bacteria</taxon>
        <taxon>Pseudomonadati</taxon>
        <taxon>Pseudomonadota</taxon>
        <taxon>Gammaproteobacteria</taxon>
        <taxon>Alteromonadales</taxon>
        <taxon>Shewanellaceae</taxon>
        <taxon>Shewanella</taxon>
    </lineage>
</organism>
<gene>
    <name evidence="3" type="ORF">H9J30_00230</name>
</gene>
<sequence length="360" mass="40380">MVLESIDSVNHGAGGSNVVPLRPVAEHKQQTRGGVVKADLDDGYLRLSNTLVDALCRTKLSDRESRVVFAVMRRTYGYGKATDWVSYSQIEEMTEIDTDNVSRVISGLLKRNVLIKEGKKIGVNPTVSSWTDKPTKPKTVSSDSENDLSILTVKTAYSDSETVYSDSKTCLDRPPQKKDNITKDTIQKISSSHIADAMADMQVKPDAAIKTPNGKLWGSADDLTCAEYIFNKVLIVNPTAKQPNWPDWANQVRLMRMQDKRTHHEICKLFKFANTDSFWASNVLCPKTLRKQWDKLNAKLLARSSHETTSIDSAGHNQRYENPTARVFRELREMAEQLEHSADHHCGGNTIDADYEPVQP</sequence>
<dbReference type="Proteomes" id="UP000829384">
    <property type="component" value="Unassembled WGS sequence"/>
</dbReference>
<dbReference type="InterPro" id="IPR006497">
    <property type="entry name" value="Phage_lambda_VrpO_N"/>
</dbReference>
<name>A0ABS9QSC9_9GAMM</name>
<comment type="caution">
    <text evidence="3">The sequence shown here is derived from an EMBL/GenBank/DDBJ whole genome shotgun (WGS) entry which is preliminary data.</text>
</comment>
<dbReference type="Gene3D" id="1.10.10.10">
    <property type="entry name" value="Winged helix-like DNA-binding domain superfamily/Winged helix DNA-binding domain"/>
    <property type="match status" value="1"/>
</dbReference>
<dbReference type="EMBL" id="JACSDI010000001">
    <property type="protein sequence ID" value="MCG9962371.1"/>
    <property type="molecule type" value="Genomic_DNA"/>
</dbReference>
<dbReference type="InterPro" id="IPR036388">
    <property type="entry name" value="WH-like_DNA-bd_sf"/>
</dbReference>
<protein>
    <submittedName>
        <fullName evidence="3">Replication protein</fullName>
    </submittedName>
</protein>
<evidence type="ECO:0000313" key="3">
    <source>
        <dbReference type="EMBL" id="MCG9962371.1"/>
    </source>
</evidence>
<feature type="region of interest" description="Disordered" evidence="1">
    <location>
        <begin position="340"/>
        <end position="360"/>
    </location>
</feature>
<keyword evidence="4" id="KW-1185">Reference proteome</keyword>
<evidence type="ECO:0000256" key="1">
    <source>
        <dbReference type="SAM" id="MobiDB-lite"/>
    </source>
</evidence>
<feature type="domain" description="Bacteriophage lambda Replication protein O N-terminal" evidence="2">
    <location>
        <begin position="37"/>
        <end position="130"/>
    </location>
</feature>
<proteinExistence type="predicted"/>